<dbReference type="PRINTS" id="PR00421">
    <property type="entry name" value="THIOREDOXIN"/>
</dbReference>
<keyword evidence="2" id="KW-0813">Transport</keyword>
<dbReference type="CDD" id="cd02947">
    <property type="entry name" value="TRX_family"/>
    <property type="match status" value="1"/>
</dbReference>
<keyword evidence="10" id="KW-1185">Reference proteome</keyword>
<dbReference type="InterPro" id="IPR013766">
    <property type="entry name" value="Thioredoxin_domain"/>
</dbReference>
<feature type="disulfide bond" description="Redox-active" evidence="7">
    <location>
        <begin position="30"/>
        <end position="33"/>
    </location>
</feature>
<evidence type="ECO:0000256" key="6">
    <source>
        <dbReference type="PIRNR" id="PIRNR000077"/>
    </source>
</evidence>
<evidence type="ECO:0000313" key="9">
    <source>
        <dbReference type="EMBL" id="AZS16992.1"/>
    </source>
</evidence>
<accession>A0A3Q9IBF3</accession>
<evidence type="ECO:0000259" key="8">
    <source>
        <dbReference type="PROSITE" id="PS51352"/>
    </source>
</evidence>
<evidence type="ECO:0000256" key="5">
    <source>
        <dbReference type="ARBA" id="ARBA00023284"/>
    </source>
</evidence>
<protein>
    <recommendedName>
        <fullName evidence="6">Thioredoxin</fullName>
    </recommendedName>
</protein>
<dbReference type="PIRSF" id="PIRSF000077">
    <property type="entry name" value="Thioredoxin"/>
    <property type="match status" value="1"/>
</dbReference>
<reference evidence="10" key="1">
    <citation type="submission" date="2018-12" db="EMBL/GenBank/DDBJ databases">
        <title>Complete genome sequence of Paenibacillus sp. MBLB1234.</title>
        <authorList>
            <person name="Nam Y.-D."/>
            <person name="Kang J."/>
            <person name="Chung W.-H."/>
            <person name="Park Y.S."/>
        </authorList>
    </citation>
    <scope>NUCLEOTIDE SEQUENCE [LARGE SCALE GENOMIC DNA]</scope>
    <source>
        <strain evidence="10">MBLB1234</strain>
    </source>
</reference>
<evidence type="ECO:0000256" key="7">
    <source>
        <dbReference type="PIRSR" id="PIRSR000077-4"/>
    </source>
</evidence>
<dbReference type="PANTHER" id="PTHR45663">
    <property type="entry name" value="GEO12009P1"/>
    <property type="match status" value="1"/>
</dbReference>
<dbReference type="RefSeq" id="WP_127002140.1">
    <property type="nucleotide sequence ID" value="NZ_CP034346.1"/>
</dbReference>
<keyword evidence="4 7" id="KW-1015">Disulfide bond</keyword>
<dbReference type="SUPFAM" id="SSF52833">
    <property type="entry name" value="Thioredoxin-like"/>
    <property type="match status" value="1"/>
</dbReference>
<dbReference type="PROSITE" id="PS51352">
    <property type="entry name" value="THIOREDOXIN_2"/>
    <property type="match status" value="1"/>
</dbReference>
<dbReference type="Pfam" id="PF00085">
    <property type="entry name" value="Thioredoxin"/>
    <property type="match status" value="1"/>
</dbReference>
<dbReference type="OrthoDB" id="9790390at2"/>
<dbReference type="EMBL" id="CP034346">
    <property type="protein sequence ID" value="AZS16992.1"/>
    <property type="molecule type" value="Genomic_DNA"/>
</dbReference>
<evidence type="ECO:0000256" key="2">
    <source>
        <dbReference type="ARBA" id="ARBA00022448"/>
    </source>
</evidence>
<dbReference type="GO" id="GO:0045454">
    <property type="term" value="P:cell redox homeostasis"/>
    <property type="evidence" value="ECO:0007669"/>
    <property type="project" value="TreeGrafter"/>
</dbReference>
<evidence type="ECO:0000313" key="10">
    <source>
        <dbReference type="Proteomes" id="UP000270678"/>
    </source>
</evidence>
<dbReference type="KEGG" id="plut:EI981_22710"/>
<evidence type="ECO:0000256" key="3">
    <source>
        <dbReference type="ARBA" id="ARBA00022982"/>
    </source>
</evidence>
<evidence type="ECO:0000256" key="1">
    <source>
        <dbReference type="ARBA" id="ARBA00008987"/>
    </source>
</evidence>
<gene>
    <name evidence="9" type="ORF">EI981_22710</name>
</gene>
<proteinExistence type="inferred from homology"/>
<dbReference type="Proteomes" id="UP000270678">
    <property type="component" value="Chromosome"/>
</dbReference>
<name>A0A3Q9IBF3_9BACL</name>
<evidence type="ECO:0000256" key="4">
    <source>
        <dbReference type="ARBA" id="ARBA00023157"/>
    </source>
</evidence>
<dbReference type="InterPro" id="IPR005746">
    <property type="entry name" value="Thioredoxin"/>
</dbReference>
<dbReference type="Gene3D" id="3.40.30.10">
    <property type="entry name" value="Glutaredoxin"/>
    <property type="match status" value="1"/>
</dbReference>
<dbReference type="InterPro" id="IPR036249">
    <property type="entry name" value="Thioredoxin-like_sf"/>
</dbReference>
<dbReference type="GO" id="GO:0005829">
    <property type="term" value="C:cytosol"/>
    <property type="evidence" value="ECO:0007669"/>
    <property type="project" value="TreeGrafter"/>
</dbReference>
<dbReference type="PANTHER" id="PTHR45663:SF11">
    <property type="entry name" value="GEO12009P1"/>
    <property type="match status" value="1"/>
</dbReference>
<comment type="similarity">
    <text evidence="1 6">Belongs to the thioredoxin family.</text>
</comment>
<keyword evidence="3" id="KW-0249">Electron transport</keyword>
<dbReference type="GO" id="GO:0015035">
    <property type="term" value="F:protein-disulfide reductase activity"/>
    <property type="evidence" value="ECO:0007669"/>
    <property type="project" value="InterPro"/>
</dbReference>
<sequence>MSLQRIDGASFQSAIKQNGVTLVEFGANWCPPCKALLPILEELSQEETGRLDVYQVDCDESPELAAQFGIMSMPTVIMFHNGEPMDKLIGLRPKSAYQAALACYVS</sequence>
<feature type="domain" description="Thioredoxin" evidence="8">
    <location>
        <begin position="1"/>
        <end position="106"/>
    </location>
</feature>
<dbReference type="AlphaFoldDB" id="A0A3Q9IBF3"/>
<keyword evidence="5 7" id="KW-0676">Redox-active center</keyword>
<organism evidence="9 10">
    <name type="scientific">Paenibacillus lutimineralis</name>
    <dbReference type="NCBI Taxonomy" id="2707005"/>
    <lineage>
        <taxon>Bacteria</taxon>
        <taxon>Bacillati</taxon>
        <taxon>Bacillota</taxon>
        <taxon>Bacilli</taxon>
        <taxon>Bacillales</taxon>
        <taxon>Paenibacillaceae</taxon>
        <taxon>Paenibacillus</taxon>
    </lineage>
</organism>